<dbReference type="KEGG" id="lbc:LACBIDRAFT_308141"/>
<dbReference type="EMBL" id="DS547173">
    <property type="protein sequence ID" value="EDQ99105.1"/>
    <property type="molecule type" value="Genomic_DNA"/>
</dbReference>
<dbReference type="Proteomes" id="UP000001194">
    <property type="component" value="Unassembled WGS sequence"/>
</dbReference>
<name>B0E241_LACBS</name>
<gene>
    <name evidence="1" type="ORF">LACBIDRAFT_308141</name>
    <name evidence="2" type="ORF">LACBIDRAFT_317640</name>
</gene>
<accession>B0E241</accession>
<dbReference type="AlphaFoldDB" id="B0E241"/>
<evidence type="ECO:0000313" key="2">
    <source>
        <dbReference type="EMBL" id="EDQ99105.1"/>
    </source>
</evidence>
<dbReference type="EMBL" id="DS547467">
    <property type="protein sequence ID" value="EDQ98199.1"/>
    <property type="molecule type" value="Genomic_DNA"/>
</dbReference>
<dbReference type="HOGENOM" id="CLU_2542972_0_0_1"/>
<sequence length="83" mass="9353">MWNYIVEENAIVNEVAFGHVQWRGDGTGFVCGAGSLVSAMVIEGTMSQGSRREQMQEDTEYSEHMKTLRGRLSHSNVNEYPRS</sequence>
<proteinExistence type="predicted"/>
<evidence type="ECO:0000313" key="3">
    <source>
        <dbReference type="Proteomes" id="UP000001194"/>
    </source>
</evidence>
<dbReference type="GeneID" id="6086805"/>
<keyword evidence="3" id="KW-1185">Reference proteome</keyword>
<dbReference type="RefSeq" id="XP_001891150.1">
    <property type="nucleotide sequence ID" value="XM_001891115.1"/>
</dbReference>
<dbReference type="GeneID" id="6085914"/>
<protein>
    <submittedName>
        <fullName evidence="2">Predicted protein</fullName>
    </submittedName>
</protein>
<dbReference type="KEGG" id="lbc:LACBIDRAFT_317640"/>
<evidence type="ECO:0000313" key="1">
    <source>
        <dbReference type="EMBL" id="EDQ98199.1"/>
    </source>
</evidence>
<dbReference type="RefSeq" id="XP_001890238.1">
    <property type="nucleotide sequence ID" value="XM_001890203.1"/>
</dbReference>
<organism evidence="3">
    <name type="scientific">Laccaria bicolor (strain S238N-H82 / ATCC MYA-4686)</name>
    <name type="common">Bicoloured deceiver</name>
    <name type="synonym">Laccaria laccata var. bicolor</name>
    <dbReference type="NCBI Taxonomy" id="486041"/>
    <lineage>
        <taxon>Eukaryota</taxon>
        <taxon>Fungi</taxon>
        <taxon>Dikarya</taxon>
        <taxon>Basidiomycota</taxon>
        <taxon>Agaricomycotina</taxon>
        <taxon>Agaricomycetes</taxon>
        <taxon>Agaricomycetidae</taxon>
        <taxon>Agaricales</taxon>
        <taxon>Agaricineae</taxon>
        <taxon>Hydnangiaceae</taxon>
        <taxon>Laccaria</taxon>
    </lineage>
</organism>
<dbReference type="InParanoid" id="B0E241"/>
<reference evidence="2 3" key="1">
    <citation type="journal article" date="2008" name="Nature">
        <title>The genome of Laccaria bicolor provides insights into mycorrhizal symbiosis.</title>
        <authorList>
            <person name="Martin F."/>
            <person name="Aerts A."/>
            <person name="Ahren D."/>
            <person name="Brun A."/>
            <person name="Danchin E.G.J."/>
            <person name="Duchaussoy F."/>
            <person name="Gibon J."/>
            <person name="Kohler A."/>
            <person name="Lindquist E."/>
            <person name="Pereda V."/>
            <person name="Salamov A."/>
            <person name="Shapiro H.J."/>
            <person name="Wuyts J."/>
            <person name="Blaudez D."/>
            <person name="Buee M."/>
            <person name="Brokstein P."/>
            <person name="Canbaeck B."/>
            <person name="Cohen D."/>
            <person name="Courty P.E."/>
            <person name="Coutinho P.M."/>
            <person name="Delaruelle C."/>
            <person name="Detter J.C."/>
            <person name="Deveau A."/>
            <person name="DiFazio S."/>
            <person name="Duplessis S."/>
            <person name="Fraissinet-Tachet L."/>
            <person name="Lucic E."/>
            <person name="Frey-Klett P."/>
            <person name="Fourrey C."/>
            <person name="Feussner I."/>
            <person name="Gay G."/>
            <person name="Grimwood J."/>
            <person name="Hoegger P.J."/>
            <person name="Jain P."/>
            <person name="Kilaru S."/>
            <person name="Labbe J."/>
            <person name="Lin Y.C."/>
            <person name="Legue V."/>
            <person name="Le Tacon F."/>
            <person name="Marmeisse R."/>
            <person name="Melayah D."/>
            <person name="Montanini B."/>
            <person name="Muratet M."/>
            <person name="Nehls U."/>
            <person name="Niculita-Hirzel H."/>
            <person name="Oudot-Le Secq M.P."/>
            <person name="Peter M."/>
            <person name="Quesneville H."/>
            <person name="Rajashekar B."/>
            <person name="Reich M."/>
            <person name="Rouhier N."/>
            <person name="Schmutz J."/>
            <person name="Yin T."/>
            <person name="Chalot M."/>
            <person name="Henrissat B."/>
            <person name="Kuees U."/>
            <person name="Lucas S."/>
            <person name="Van de Peer Y."/>
            <person name="Podila G.K."/>
            <person name="Polle A."/>
            <person name="Pukkila P.J."/>
            <person name="Richardson P.M."/>
            <person name="Rouze P."/>
            <person name="Sanders I.R."/>
            <person name="Stajich J.E."/>
            <person name="Tunlid A."/>
            <person name="Tuskan G."/>
            <person name="Grigoriev I.V."/>
        </authorList>
    </citation>
    <scope>NUCLEOTIDE SEQUENCE [LARGE SCALE GENOMIC DNA]</scope>
    <source>
        <strain evidence="3">S238N-H82 / ATCC MYA-4686</strain>
    </source>
</reference>